<accession>C1FI73</accession>
<dbReference type="Pfam" id="PF13460">
    <property type="entry name" value="NAD_binding_10"/>
    <property type="match status" value="1"/>
</dbReference>
<dbReference type="OMA" id="VGLSNMM"/>
<gene>
    <name evidence="2" type="ORF">MICPUN_108991</name>
</gene>
<dbReference type="InterPro" id="IPR036291">
    <property type="entry name" value="NAD(P)-bd_dom_sf"/>
</dbReference>
<dbReference type="eggNOG" id="KOG1203">
    <property type="taxonomic scope" value="Eukaryota"/>
</dbReference>
<protein>
    <recommendedName>
        <fullName evidence="1">NAD(P)-binding domain-containing protein</fullName>
    </recommendedName>
</protein>
<dbReference type="PANTHER" id="PTHR15020">
    <property type="entry name" value="FLAVIN REDUCTASE-RELATED"/>
    <property type="match status" value="1"/>
</dbReference>
<name>C1FI73_MICCC</name>
<dbReference type="InterPro" id="IPR016040">
    <property type="entry name" value="NAD(P)-bd_dom"/>
</dbReference>
<dbReference type="Proteomes" id="UP000002009">
    <property type="component" value="Chromosome 10"/>
</dbReference>
<dbReference type="RefSeq" id="XP_002508414.1">
    <property type="nucleotide sequence ID" value="XM_002508368.1"/>
</dbReference>
<evidence type="ECO:0000313" key="3">
    <source>
        <dbReference type="Proteomes" id="UP000002009"/>
    </source>
</evidence>
<dbReference type="STRING" id="296587.C1FI73"/>
<reference evidence="2 3" key="1">
    <citation type="journal article" date="2009" name="Science">
        <title>Green evolution and dynamic adaptations revealed by genomes of the marine picoeukaryotes Micromonas.</title>
        <authorList>
            <person name="Worden A.Z."/>
            <person name="Lee J.H."/>
            <person name="Mock T."/>
            <person name="Rouze P."/>
            <person name="Simmons M.P."/>
            <person name="Aerts A.L."/>
            <person name="Allen A.E."/>
            <person name="Cuvelier M.L."/>
            <person name="Derelle E."/>
            <person name="Everett M.V."/>
            <person name="Foulon E."/>
            <person name="Grimwood J."/>
            <person name="Gundlach H."/>
            <person name="Henrissat B."/>
            <person name="Napoli C."/>
            <person name="McDonald S.M."/>
            <person name="Parker M.S."/>
            <person name="Rombauts S."/>
            <person name="Salamov A."/>
            <person name="Von Dassow P."/>
            <person name="Badger J.H."/>
            <person name="Coutinho P.M."/>
            <person name="Demir E."/>
            <person name="Dubchak I."/>
            <person name="Gentemann C."/>
            <person name="Eikrem W."/>
            <person name="Gready J.E."/>
            <person name="John U."/>
            <person name="Lanier W."/>
            <person name="Lindquist E.A."/>
            <person name="Lucas S."/>
            <person name="Mayer K.F."/>
            <person name="Moreau H."/>
            <person name="Not F."/>
            <person name="Otillar R."/>
            <person name="Panaud O."/>
            <person name="Pangilinan J."/>
            <person name="Paulsen I."/>
            <person name="Piegu B."/>
            <person name="Poliakov A."/>
            <person name="Robbens S."/>
            <person name="Schmutz J."/>
            <person name="Toulza E."/>
            <person name="Wyss T."/>
            <person name="Zelensky A."/>
            <person name="Zhou K."/>
            <person name="Armbrust E.V."/>
            <person name="Bhattacharya D."/>
            <person name="Goodenough U.W."/>
            <person name="Van de Peer Y."/>
            <person name="Grigoriev I.V."/>
        </authorList>
    </citation>
    <scope>NUCLEOTIDE SEQUENCE [LARGE SCALE GENOMIC DNA]</scope>
    <source>
        <strain evidence="3">RCC299 / NOUM17</strain>
    </source>
</reference>
<dbReference type="EMBL" id="CP001576">
    <property type="protein sequence ID" value="ACO69672.1"/>
    <property type="molecule type" value="Genomic_DNA"/>
</dbReference>
<keyword evidence="3" id="KW-1185">Reference proteome</keyword>
<dbReference type="Gene3D" id="3.40.50.720">
    <property type="entry name" value="NAD(P)-binding Rossmann-like Domain"/>
    <property type="match status" value="1"/>
</dbReference>
<dbReference type="PANTHER" id="PTHR15020:SF11">
    <property type="entry name" value="OS06G0360300 PROTEIN"/>
    <property type="match status" value="1"/>
</dbReference>
<dbReference type="InParanoid" id="C1FI73"/>
<evidence type="ECO:0000259" key="1">
    <source>
        <dbReference type="Pfam" id="PF13460"/>
    </source>
</evidence>
<dbReference type="OrthoDB" id="419598at2759"/>
<organism evidence="2 3">
    <name type="scientific">Micromonas commoda (strain RCC299 / NOUM17 / CCMP2709)</name>
    <name type="common">Picoplanktonic green alga</name>
    <dbReference type="NCBI Taxonomy" id="296587"/>
    <lineage>
        <taxon>Eukaryota</taxon>
        <taxon>Viridiplantae</taxon>
        <taxon>Chlorophyta</taxon>
        <taxon>Mamiellophyceae</taxon>
        <taxon>Mamiellales</taxon>
        <taxon>Mamiellaceae</taxon>
        <taxon>Micromonas</taxon>
    </lineage>
</organism>
<dbReference type="GeneID" id="8246964"/>
<evidence type="ECO:0000313" key="2">
    <source>
        <dbReference type="EMBL" id="ACO69672.1"/>
    </source>
</evidence>
<dbReference type="KEGG" id="mis:MICPUN_108991"/>
<feature type="domain" description="NAD(P)-binding" evidence="1">
    <location>
        <begin position="59"/>
        <end position="255"/>
    </location>
</feature>
<dbReference type="AlphaFoldDB" id="C1FI73"/>
<dbReference type="SUPFAM" id="SSF51735">
    <property type="entry name" value="NAD(P)-binding Rossmann-fold domains"/>
    <property type="match status" value="1"/>
</dbReference>
<sequence>MATTASLSFAASLGAPATSRRAVRSRARSRVVRASVEIEPGSDPAPDASPAPAQIVVFGSNGKTGARCVQYAARAGIPVTACTRSGSWSPQNINLTSDERSLVTAAAGDVAKASAAELTSTLQGAGACIFAASASPSGGSPQDVDKAGLVAVARACIAANVPRLVIVSSGSVSKPLSPVYVFLNLFGGIMRAKIEGEDAVRSLYFKRDGADYVVVRPGGLTEDEPRGVGAIELNQGDDKSGRISRSDVAAICVEAAVGANGCVGNSTFECYWADSAKGLDAVGFSNMMGGTNTDGDYVSGMERRGNTWNEIFAGLKADAPGIAQQGVGPSL</sequence>
<proteinExistence type="predicted"/>